<gene>
    <name evidence="2" type="ORF">QQ91_0012600</name>
</gene>
<dbReference type="Gene3D" id="2.60.120.10">
    <property type="entry name" value="Jelly Rolls"/>
    <property type="match status" value="1"/>
</dbReference>
<dbReference type="EMBL" id="JTHE03000067">
    <property type="protein sequence ID" value="MCM1983657.1"/>
    <property type="molecule type" value="Genomic_DNA"/>
</dbReference>
<keyword evidence="3" id="KW-1185">Reference proteome</keyword>
<dbReference type="SUPFAM" id="SSF51182">
    <property type="entry name" value="RmlC-like cupins"/>
    <property type="match status" value="1"/>
</dbReference>
<feature type="domain" description="ChrR-like cupin" evidence="1">
    <location>
        <begin position="96"/>
        <end position="189"/>
    </location>
</feature>
<comment type="caution">
    <text evidence="2">The sequence shown here is derived from an EMBL/GenBank/DDBJ whole genome shotgun (WGS) entry which is preliminary data.</text>
</comment>
<organism evidence="2 3">
    <name type="scientific">Lyngbya confervoides BDU141951</name>
    <dbReference type="NCBI Taxonomy" id="1574623"/>
    <lineage>
        <taxon>Bacteria</taxon>
        <taxon>Bacillati</taxon>
        <taxon>Cyanobacteriota</taxon>
        <taxon>Cyanophyceae</taxon>
        <taxon>Oscillatoriophycideae</taxon>
        <taxon>Oscillatoriales</taxon>
        <taxon>Microcoleaceae</taxon>
        <taxon>Lyngbya</taxon>
    </lineage>
</organism>
<proteinExistence type="predicted"/>
<dbReference type="RefSeq" id="WP_166282591.1">
    <property type="nucleotide sequence ID" value="NZ_JTHE03000067.1"/>
</dbReference>
<dbReference type="Pfam" id="PF12973">
    <property type="entry name" value="Cupin_7"/>
    <property type="match status" value="1"/>
</dbReference>
<reference evidence="2 3" key="1">
    <citation type="journal article" date="2015" name="Genome Announc.">
        <title>Draft Genome Sequence of Filamentous Marine Cyanobacterium Lyngbya confervoides Strain BDU141951.</title>
        <authorList>
            <person name="Chandrababunaidu M.M."/>
            <person name="Sen D."/>
            <person name="Tripathy S."/>
        </authorList>
    </citation>
    <scope>NUCLEOTIDE SEQUENCE [LARGE SCALE GENOMIC DNA]</scope>
    <source>
        <strain evidence="2 3">BDU141951</strain>
    </source>
</reference>
<protein>
    <submittedName>
        <fullName evidence="2">Cupin domain-containing protein</fullName>
    </submittedName>
</protein>
<accession>A0ABD4T4K8</accession>
<dbReference type="Proteomes" id="UP000031561">
    <property type="component" value="Unassembled WGS sequence"/>
</dbReference>
<name>A0ABD4T4K8_9CYAN</name>
<evidence type="ECO:0000259" key="1">
    <source>
        <dbReference type="Pfam" id="PF12973"/>
    </source>
</evidence>
<dbReference type="InterPro" id="IPR011051">
    <property type="entry name" value="RmlC_Cupin_sf"/>
</dbReference>
<dbReference type="InterPro" id="IPR025979">
    <property type="entry name" value="ChrR-like_cupin_dom"/>
</dbReference>
<sequence length="201" mass="22821">MRELPPDAQNFCFCELAPLYVLDLLNETERTWVADQAANNPELADELLEYQSAVTTLPYHEPLMPMRQNLKNDLFQRLNLPAPDLGARRTPSYSAIRSGDLNWQEHDVPGVRIAIVYSDETTRELVGFLKADPNVQYPYHRHAAVEELYMLEGDLIIGDEVFGAGDYIRSQPGSGHAPLTRGGCHFFFRTSMDDEYLLGLF</sequence>
<evidence type="ECO:0000313" key="2">
    <source>
        <dbReference type="EMBL" id="MCM1983657.1"/>
    </source>
</evidence>
<dbReference type="InterPro" id="IPR014710">
    <property type="entry name" value="RmlC-like_jellyroll"/>
</dbReference>
<evidence type="ECO:0000313" key="3">
    <source>
        <dbReference type="Proteomes" id="UP000031561"/>
    </source>
</evidence>
<dbReference type="AlphaFoldDB" id="A0ABD4T4K8"/>